<dbReference type="InterPro" id="IPR029058">
    <property type="entry name" value="AB_hydrolase_fold"/>
</dbReference>
<organism evidence="2 3">
    <name type="scientific">Corynebacterium uterequi</name>
    <dbReference type="NCBI Taxonomy" id="1072256"/>
    <lineage>
        <taxon>Bacteria</taxon>
        <taxon>Bacillati</taxon>
        <taxon>Actinomycetota</taxon>
        <taxon>Actinomycetes</taxon>
        <taxon>Mycobacteriales</taxon>
        <taxon>Corynebacteriaceae</taxon>
        <taxon>Corynebacterium</taxon>
    </lineage>
</organism>
<reference evidence="2 3" key="1">
    <citation type="journal article" date="2015" name="Genome Announc.">
        <title>Virulence Factor Genes Detected in the Complete Genome Sequence of Corynebacterium uterequi DSM 45634, Isolated from the Uterus of a Maiden Mare.</title>
        <authorList>
            <person name="Ruckert C."/>
            <person name="Kriete M."/>
            <person name="Jaenicke S."/>
            <person name="Winkler A."/>
            <person name="Tauch A."/>
        </authorList>
    </citation>
    <scope>NUCLEOTIDE SEQUENCE [LARGE SCALE GENOMIC DNA]</scope>
    <source>
        <strain evidence="2 3">DSM 45634</strain>
    </source>
</reference>
<dbReference type="AlphaFoldDB" id="A0A0G3HDV3"/>
<keyword evidence="3" id="KW-1185">Reference proteome</keyword>
<dbReference type="Proteomes" id="UP000035548">
    <property type="component" value="Chromosome"/>
</dbReference>
<accession>A0A0G3HDV3</accession>
<dbReference type="PANTHER" id="PTHR43798">
    <property type="entry name" value="MONOACYLGLYCEROL LIPASE"/>
    <property type="match status" value="1"/>
</dbReference>
<evidence type="ECO:0000259" key="1">
    <source>
        <dbReference type="Pfam" id="PF12697"/>
    </source>
</evidence>
<dbReference type="RefSeq" id="WP_082121314.1">
    <property type="nucleotide sequence ID" value="NZ_CP011546.1"/>
</dbReference>
<dbReference type="KEGG" id="cut:CUTER_07820"/>
<dbReference type="OrthoDB" id="5422338at2"/>
<proteinExistence type="predicted"/>
<dbReference type="InterPro" id="IPR050266">
    <property type="entry name" value="AB_hydrolase_sf"/>
</dbReference>
<dbReference type="SUPFAM" id="SSF53474">
    <property type="entry name" value="alpha/beta-Hydrolases"/>
    <property type="match status" value="1"/>
</dbReference>
<feature type="domain" description="AB hydrolase-1" evidence="1">
    <location>
        <begin position="70"/>
        <end position="323"/>
    </location>
</feature>
<reference evidence="3" key="2">
    <citation type="submission" date="2015-05" db="EMBL/GenBank/DDBJ databases">
        <title>Complete genome sequence of Corynebacterium uterequi DSM 45634, isolated from the uterus of a maiden mare.</title>
        <authorList>
            <person name="Ruckert C."/>
            <person name="Albersmeier A."/>
            <person name="Winkler A."/>
            <person name="Tauch A."/>
        </authorList>
    </citation>
    <scope>NUCLEOTIDE SEQUENCE [LARGE SCALE GENOMIC DNA]</scope>
    <source>
        <strain evidence="3">DSM 45634</strain>
    </source>
</reference>
<dbReference type="PANTHER" id="PTHR43798:SF20">
    <property type="entry name" value="2-SUCCINYL-6-HYDROXY-2,4-CYCLOHEXADIENE-1-CARBOXYLATE SYNTHASE-RELATED"/>
    <property type="match status" value="1"/>
</dbReference>
<dbReference type="PATRIC" id="fig|1072256.5.peg.1545"/>
<gene>
    <name evidence="2" type="ORF">CUTER_07820</name>
</gene>
<dbReference type="Pfam" id="PF12697">
    <property type="entry name" value="Abhydrolase_6"/>
    <property type="match status" value="1"/>
</dbReference>
<evidence type="ECO:0000313" key="2">
    <source>
        <dbReference type="EMBL" id="AKK11551.1"/>
    </source>
</evidence>
<dbReference type="GO" id="GO:0016746">
    <property type="term" value="F:acyltransferase activity"/>
    <property type="evidence" value="ECO:0007669"/>
    <property type="project" value="UniProtKB-KW"/>
</dbReference>
<dbReference type="PRINTS" id="PR00412">
    <property type="entry name" value="EPOXHYDRLASE"/>
</dbReference>
<dbReference type="InterPro" id="IPR000073">
    <property type="entry name" value="AB_hydrolase_1"/>
</dbReference>
<keyword evidence="2" id="KW-0808">Transferase</keyword>
<dbReference type="EMBL" id="CP011546">
    <property type="protein sequence ID" value="AKK11551.1"/>
    <property type="molecule type" value="Genomic_DNA"/>
</dbReference>
<keyword evidence="2" id="KW-0012">Acyltransferase</keyword>
<dbReference type="GO" id="GO:0016787">
    <property type="term" value="F:hydrolase activity"/>
    <property type="evidence" value="ECO:0007669"/>
    <property type="project" value="UniProtKB-KW"/>
</dbReference>
<dbReference type="STRING" id="1072256.CUTER_07820"/>
<keyword evidence="2" id="KW-0378">Hydrolase</keyword>
<sequence>MKLRTTPWDAVGALRRTAKRARILTRGRERAVAKRPKVLTDAIRGEIVSNGSSVATYLYEPIGEPEDVTVVFVHGYTLSAESFFQQVDFLREQWPGVRILLLDLRGHGNSAEVPAAECTIEGAAADVRAAIDILAPDGRIVLVGHSLGGPVSLCVLRRADAALAERISGFVSVSGSLVEMSRRGLARLLDTDAMSGVLKLYRAWPESVFHVRQRFSGLVGPVLSVGFFIRHTPVEHIELHAGLIAKTPTASLAGFAADLRHHSEFEARTRLVGLPGYVIVGENDYVTPVEQSLLLHRHWPGSYYQAAPKAGHMLPLEVPGFVNTAIHRLLEHVTGRGA</sequence>
<dbReference type="InterPro" id="IPR000639">
    <property type="entry name" value="Epox_hydrolase-like"/>
</dbReference>
<protein>
    <submittedName>
        <fullName evidence="2">Putative hydrolase or acyltransferase of alpha/beta superfamily</fullName>
    </submittedName>
</protein>
<dbReference type="Gene3D" id="3.40.50.1820">
    <property type="entry name" value="alpha/beta hydrolase"/>
    <property type="match status" value="1"/>
</dbReference>
<evidence type="ECO:0000313" key="3">
    <source>
        <dbReference type="Proteomes" id="UP000035548"/>
    </source>
</evidence>
<name>A0A0G3HDV3_9CORY</name>
<dbReference type="GO" id="GO:0016020">
    <property type="term" value="C:membrane"/>
    <property type="evidence" value="ECO:0007669"/>
    <property type="project" value="TreeGrafter"/>
</dbReference>